<reference evidence="2" key="1">
    <citation type="submission" date="2018-01" db="EMBL/GenBank/DDBJ databases">
        <title>Genomic characterization of Leptospira inadai serogroup Lyme isolated from captured rat in Brazil and comparative analysis with human reference strain.</title>
        <authorList>
            <person name="Moreno L.Z."/>
            <person name="Loureiro A.P."/>
            <person name="Miraglia F."/>
            <person name="Kremer F.S."/>
            <person name="Eslabao M.R."/>
            <person name="Dellagostin O.A."/>
            <person name="Lilenbaum W."/>
            <person name="Moreno A.M."/>
        </authorList>
    </citation>
    <scope>NUCLEOTIDE SEQUENCE [LARGE SCALE GENOMIC DNA]</scope>
    <source>
        <strain evidence="2">M34/99</strain>
    </source>
</reference>
<keyword evidence="1" id="KW-1133">Transmembrane helix</keyword>
<gene>
    <name evidence="2" type="ORF">BES34_003385</name>
</gene>
<keyword evidence="1" id="KW-0472">Membrane</keyword>
<dbReference type="EMBL" id="MCRM02000002">
    <property type="protein sequence ID" value="PNV76635.1"/>
    <property type="molecule type" value="Genomic_DNA"/>
</dbReference>
<accession>A0ABX4YNB2</accession>
<evidence type="ECO:0000313" key="3">
    <source>
        <dbReference type="Proteomes" id="UP000094669"/>
    </source>
</evidence>
<keyword evidence="1" id="KW-0812">Transmembrane</keyword>
<evidence type="ECO:0000313" key="2">
    <source>
        <dbReference type="EMBL" id="PNV76635.1"/>
    </source>
</evidence>
<dbReference type="Proteomes" id="UP000094669">
    <property type="component" value="Unassembled WGS sequence"/>
</dbReference>
<protein>
    <submittedName>
        <fullName evidence="2">Uncharacterized protein</fullName>
    </submittedName>
</protein>
<feature type="transmembrane region" description="Helical" evidence="1">
    <location>
        <begin position="250"/>
        <end position="273"/>
    </location>
</feature>
<comment type="caution">
    <text evidence="2">The sequence shown here is derived from an EMBL/GenBank/DDBJ whole genome shotgun (WGS) entry which is preliminary data.</text>
</comment>
<keyword evidence="3" id="KW-1185">Reference proteome</keyword>
<evidence type="ECO:0000256" key="1">
    <source>
        <dbReference type="SAM" id="Phobius"/>
    </source>
</evidence>
<name>A0ABX4YNB2_9LEPT</name>
<proteinExistence type="predicted"/>
<sequence length="314" mass="37081">MKFFQTHGISAFKAFIFDSSLRYTGKNVSMSKVFRSLLFLFCLAMPSAVFSTESGDEELWETAMEWAGHPVLREKRIVRNLVSSFYKNEIQETETAIRESIDRHFSKKNLRKSLIPELIRKDLDSIPDIGGMAYEVPELGSGTILKEETDFPETFRSFSYKNGKIKYFFRSRQKPYLQDWENLKLLGSFYAFTEAGALLLCKEKEDAPLQFRDIRELRSYFQERKKRNSSLELFHENGIYLFYFPNQNLFPYYILLISKGLLFVFTIVLIFVYSKRFWTFLKDQNKRSFKAQTIFLRDRQKINAPHDSDENPIS</sequence>
<organism evidence="2 3">
    <name type="scientific">Leptospira inadai serovar Lyme</name>
    <dbReference type="NCBI Taxonomy" id="293084"/>
    <lineage>
        <taxon>Bacteria</taxon>
        <taxon>Pseudomonadati</taxon>
        <taxon>Spirochaetota</taxon>
        <taxon>Spirochaetia</taxon>
        <taxon>Leptospirales</taxon>
        <taxon>Leptospiraceae</taxon>
        <taxon>Leptospira</taxon>
    </lineage>
</organism>